<proteinExistence type="predicted"/>
<dbReference type="EMBL" id="CM029047">
    <property type="protein sequence ID" value="KAG2583657.1"/>
    <property type="molecule type" value="Genomic_DNA"/>
</dbReference>
<evidence type="ECO:0000313" key="3">
    <source>
        <dbReference type="Proteomes" id="UP000823388"/>
    </source>
</evidence>
<feature type="region of interest" description="Disordered" evidence="1">
    <location>
        <begin position="22"/>
        <end position="94"/>
    </location>
</feature>
<evidence type="ECO:0000256" key="1">
    <source>
        <dbReference type="SAM" id="MobiDB-lite"/>
    </source>
</evidence>
<organism evidence="2 3">
    <name type="scientific">Panicum virgatum</name>
    <name type="common">Blackwell switchgrass</name>
    <dbReference type="NCBI Taxonomy" id="38727"/>
    <lineage>
        <taxon>Eukaryota</taxon>
        <taxon>Viridiplantae</taxon>
        <taxon>Streptophyta</taxon>
        <taxon>Embryophyta</taxon>
        <taxon>Tracheophyta</taxon>
        <taxon>Spermatophyta</taxon>
        <taxon>Magnoliopsida</taxon>
        <taxon>Liliopsida</taxon>
        <taxon>Poales</taxon>
        <taxon>Poaceae</taxon>
        <taxon>PACMAD clade</taxon>
        <taxon>Panicoideae</taxon>
        <taxon>Panicodae</taxon>
        <taxon>Paniceae</taxon>
        <taxon>Panicinae</taxon>
        <taxon>Panicum</taxon>
        <taxon>Panicum sect. Hiantes</taxon>
    </lineage>
</organism>
<evidence type="ECO:0000313" key="2">
    <source>
        <dbReference type="EMBL" id="KAG2583657.1"/>
    </source>
</evidence>
<comment type="caution">
    <text evidence="2">The sequence shown here is derived from an EMBL/GenBank/DDBJ whole genome shotgun (WGS) entry which is preliminary data.</text>
</comment>
<accession>A0A8T0RCP8</accession>
<keyword evidence="3" id="KW-1185">Reference proteome</keyword>
<reference evidence="2" key="1">
    <citation type="submission" date="2020-05" db="EMBL/GenBank/DDBJ databases">
        <title>WGS assembly of Panicum virgatum.</title>
        <authorList>
            <person name="Lovell J.T."/>
            <person name="Jenkins J."/>
            <person name="Shu S."/>
            <person name="Juenger T.E."/>
            <person name="Schmutz J."/>
        </authorList>
    </citation>
    <scope>NUCLEOTIDE SEQUENCE</scope>
    <source>
        <strain evidence="2">AP13</strain>
    </source>
</reference>
<feature type="compositionally biased region" description="Low complexity" evidence="1">
    <location>
        <begin position="22"/>
        <end position="44"/>
    </location>
</feature>
<name>A0A8T0RCP8_PANVG</name>
<dbReference type="Proteomes" id="UP000823388">
    <property type="component" value="Chromosome 6K"/>
</dbReference>
<protein>
    <submittedName>
        <fullName evidence="2">Uncharacterized protein</fullName>
    </submittedName>
</protein>
<dbReference type="AlphaFoldDB" id="A0A8T0RCP8"/>
<gene>
    <name evidence="2" type="ORF">PVAP13_6KG198306</name>
</gene>
<sequence>MATAAVAAAAFEAAARRWRCGRPGAAQEPEAEGAGSRAAANGGVRTRGGAGGRHGDRGPPLPRRRGPGVAVEEAEARRGVGAETEAWRGGGAEAEWRPAAAAAAKSIWAEARVESEREWPGLLYIYRGATLVLGRGYARY</sequence>